<proteinExistence type="predicted"/>
<feature type="transmembrane region" description="Helical" evidence="2">
    <location>
        <begin position="12"/>
        <end position="34"/>
    </location>
</feature>
<keyword evidence="4" id="KW-1185">Reference proteome</keyword>
<keyword evidence="2" id="KW-0472">Membrane</keyword>
<evidence type="ECO:0000256" key="2">
    <source>
        <dbReference type="SAM" id="Phobius"/>
    </source>
</evidence>
<keyword evidence="2" id="KW-1133">Transmembrane helix</keyword>
<reference evidence="3 4" key="1">
    <citation type="journal article" date="2019" name="Nat. Med.">
        <title>A library of human gut bacterial isolates paired with longitudinal multiomics data enables mechanistic microbiome research.</title>
        <authorList>
            <person name="Poyet M."/>
            <person name="Groussin M."/>
            <person name="Gibbons S.M."/>
            <person name="Avila-Pacheco J."/>
            <person name="Jiang X."/>
            <person name="Kearney S.M."/>
            <person name="Perrotta A.R."/>
            <person name="Berdy B."/>
            <person name="Zhao S."/>
            <person name="Lieberman T.D."/>
            <person name="Swanson P.K."/>
            <person name="Smith M."/>
            <person name="Roesemann S."/>
            <person name="Alexander J.E."/>
            <person name="Rich S.A."/>
            <person name="Livny J."/>
            <person name="Vlamakis H."/>
            <person name="Clish C."/>
            <person name="Bullock K."/>
            <person name="Deik A."/>
            <person name="Scott J."/>
            <person name="Pierce K.A."/>
            <person name="Xavier R.J."/>
            <person name="Alm E.J."/>
        </authorList>
    </citation>
    <scope>NUCLEOTIDE SEQUENCE [LARGE SCALE GENOMIC DNA]</scope>
    <source>
        <strain evidence="3 4">BIOML-A1</strain>
    </source>
</reference>
<dbReference type="AlphaFoldDB" id="A0A844KCJ4"/>
<dbReference type="EMBL" id="WNAF01000002">
    <property type="protein sequence ID" value="MTR76292.1"/>
    <property type="molecule type" value="Genomic_DNA"/>
</dbReference>
<organism evidence="3 4">
    <name type="scientific">Mediterraneibacter faecis</name>
    <dbReference type="NCBI Taxonomy" id="592978"/>
    <lineage>
        <taxon>Bacteria</taxon>
        <taxon>Bacillati</taxon>
        <taxon>Bacillota</taxon>
        <taxon>Clostridia</taxon>
        <taxon>Lachnospirales</taxon>
        <taxon>Lachnospiraceae</taxon>
        <taxon>Mediterraneibacter</taxon>
    </lineage>
</organism>
<keyword evidence="2" id="KW-0812">Transmembrane</keyword>
<feature type="compositionally biased region" description="Basic and acidic residues" evidence="1">
    <location>
        <begin position="39"/>
        <end position="55"/>
    </location>
</feature>
<feature type="region of interest" description="Disordered" evidence="1">
    <location>
        <begin position="39"/>
        <end position="62"/>
    </location>
</feature>
<evidence type="ECO:0000256" key="1">
    <source>
        <dbReference type="SAM" id="MobiDB-lite"/>
    </source>
</evidence>
<dbReference type="RefSeq" id="WP_155203967.1">
    <property type="nucleotide sequence ID" value="NZ_JBNGGZ010000002.1"/>
</dbReference>
<protein>
    <submittedName>
        <fullName evidence="3">Uncharacterized protein</fullName>
    </submittedName>
</protein>
<name>A0A844KCJ4_9FIRM</name>
<dbReference type="Proteomes" id="UP000448177">
    <property type="component" value="Unassembled WGS sequence"/>
</dbReference>
<gene>
    <name evidence="3" type="ORF">GMD21_06335</name>
</gene>
<evidence type="ECO:0000313" key="4">
    <source>
        <dbReference type="Proteomes" id="UP000448177"/>
    </source>
</evidence>
<sequence>METIMISTILVNIYIGCFACVGLAAAISMVQSIINDHKHEKREQEKDKRDLEYHEKRTKNFK</sequence>
<evidence type="ECO:0000313" key="3">
    <source>
        <dbReference type="EMBL" id="MTR76292.1"/>
    </source>
</evidence>
<dbReference type="GeneID" id="303257616"/>
<accession>A0A844KCJ4</accession>
<comment type="caution">
    <text evidence="3">The sequence shown here is derived from an EMBL/GenBank/DDBJ whole genome shotgun (WGS) entry which is preliminary data.</text>
</comment>